<dbReference type="InterPro" id="IPR043472">
    <property type="entry name" value="Macro_dom-like"/>
</dbReference>
<dbReference type="CDD" id="cd02908">
    <property type="entry name" value="Macro_OAADPr_deacetylase"/>
    <property type="match status" value="1"/>
</dbReference>
<dbReference type="NCBIfam" id="NF003163">
    <property type="entry name" value="PRK04143.1"/>
    <property type="match status" value="1"/>
</dbReference>
<comment type="caution">
    <text evidence="10">The sequence shown here is derived from an EMBL/GenBank/DDBJ whole genome shotgun (WGS) entry which is preliminary data.</text>
</comment>
<accession>A0ABT9YRS2</accession>
<comment type="cofactor">
    <cofactor evidence="1">
        <name>Zn(2+)</name>
        <dbReference type="ChEBI" id="CHEBI:29105"/>
    </cofactor>
</comment>
<protein>
    <recommendedName>
        <fullName evidence="2">Protein-ADP-ribose hydrolase</fullName>
    </recommendedName>
</protein>
<reference evidence="10 11" key="1">
    <citation type="submission" date="2023-07" db="EMBL/GenBank/DDBJ databases">
        <title>Genomic Encyclopedia of Type Strains, Phase IV (KMG-IV): sequencing the most valuable type-strain genomes for metagenomic binning, comparative biology and taxonomic classification.</title>
        <authorList>
            <person name="Goeker M."/>
        </authorList>
    </citation>
    <scope>NUCLEOTIDE SEQUENCE [LARGE SCALE GENOMIC DNA]</scope>
    <source>
        <strain evidence="10 11">DSM 105143</strain>
    </source>
</reference>
<keyword evidence="11" id="KW-1185">Reference proteome</keyword>
<evidence type="ECO:0000313" key="10">
    <source>
        <dbReference type="EMBL" id="MDQ0222306.1"/>
    </source>
</evidence>
<evidence type="ECO:0000256" key="4">
    <source>
        <dbReference type="ARBA" id="ARBA00022801"/>
    </source>
</evidence>
<name>A0ABT9YRS2_9STRE</name>
<organism evidence="10 11">
    <name type="scientific">Streptococcus moroccensis</name>
    <dbReference type="NCBI Taxonomy" id="1451356"/>
    <lineage>
        <taxon>Bacteria</taxon>
        <taxon>Bacillati</taxon>
        <taxon>Bacillota</taxon>
        <taxon>Bacilli</taxon>
        <taxon>Lactobacillales</taxon>
        <taxon>Streptococcaceae</taxon>
        <taxon>Streptococcus</taxon>
    </lineage>
</organism>
<dbReference type="Proteomes" id="UP001223079">
    <property type="component" value="Unassembled WGS sequence"/>
</dbReference>
<dbReference type="Pfam" id="PF01661">
    <property type="entry name" value="Macro"/>
    <property type="match status" value="1"/>
</dbReference>
<keyword evidence="5" id="KW-0862">Zinc</keyword>
<dbReference type="SUPFAM" id="SSF52949">
    <property type="entry name" value="Macro domain-like"/>
    <property type="match status" value="1"/>
</dbReference>
<evidence type="ECO:0000256" key="7">
    <source>
        <dbReference type="ARBA" id="ARBA00048482"/>
    </source>
</evidence>
<evidence type="ECO:0000313" key="11">
    <source>
        <dbReference type="Proteomes" id="UP001223079"/>
    </source>
</evidence>
<keyword evidence="6" id="KW-0326">Glycosidase</keyword>
<proteinExistence type="inferred from homology"/>
<dbReference type="PANTHER" id="PTHR11106:SF121">
    <property type="entry name" value="ADP-RIBOSE 1''-PHOSPHATE PHOSPHATASE"/>
    <property type="match status" value="1"/>
</dbReference>
<evidence type="ECO:0000256" key="8">
    <source>
        <dbReference type="ARBA" id="ARBA00093459"/>
    </source>
</evidence>
<sequence>MTQETLIKALLEERQLDLDLPQTFNERHLLYRALVNTRPPGNLSAELLSLEADYLKEVNRDQQVVALTDLEPYKITDNLYLWQGDITTLAVDAIVNAANSQMLGCFVPNHACIDNAIHTQAGMALRQHCQQLMAEQGHLEPTGTAKVTPGFHLPAKAIIHTVGPIIQEEVHPHQIQQLSSCYHSCLKAALDHGLDSIAFCCISTGEFRFPKELAAQIAIKTVRLFQAKHPQLTVIFDVFTDEDLAIYQKALNLV</sequence>
<comment type="similarity">
    <text evidence="8">Belongs to the MacroD-type family. Zn-Macro subfamily.</text>
</comment>
<evidence type="ECO:0000256" key="3">
    <source>
        <dbReference type="ARBA" id="ARBA00022723"/>
    </source>
</evidence>
<evidence type="ECO:0000256" key="2">
    <source>
        <dbReference type="ARBA" id="ARBA00018852"/>
    </source>
</evidence>
<dbReference type="RefSeq" id="WP_307121513.1">
    <property type="nucleotide sequence ID" value="NZ_JAUSTM010000006.1"/>
</dbReference>
<dbReference type="Gene3D" id="3.40.220.10">
    <property type="entry name" value="Leucine Aminopeptidase, subunit E, domain 1"/>
    <property type="match status" value="1"/>
</dbReference>
<gene>
    <name evidence="10" type="ORF">J2S23_000857</name>
</gene>
<dbReference type="PANTHER" id="PTHR11106">
    <property type="entry name" value="GANGLIOSIDE INDUCED DIFFERENTIATION ASSOCIATED PROTEIN 2-RELATED"/>
    <property type="match status" value="1"/>
</dbReference>
<keyword evidence="3" id="KW-0479">Metal-binding</keyword>
<dbReference type="PROSITE" id="PS51154">
    <property type="entry name" value="MACRO"/>
    <property type="match status" value="1"/>
</dbReference>
<evidence type="ECO:0000256" key="5">
    <source>
        <dbReference type="ARBA" id="ARBA00022833"/>
    </source>
</evidence>
<keyword evidence="4" id="KW-0378">Hydrolase</keyword>
<evidence type="ECO:0000259" key="9">
    <source>
        <dbReference type="PROSITE" id="PS51154"/>
    </source>
</evidence>
<dbReference type="EMBL" id="JAUSTM010000006">
    <property type="protein sequence ID" value="MDQ0222306.1"/>
    <property type="molecule type" value="Genomic_DNA"/>
</dbReference>
<evidence type="ECO:0000256" key="6">
    <source>
        <dbReference type="ARBA" id="ARBA00023295"/>
    </source>
</evidence>
<evidence type="ECO:0000256" key="1">
    <source>
        <dbReference type="ARBA" id="ARBA00001947"/>
    </source>
</evidence>
<dbReference type="InterPro" id="IPR002589">
    <property type="entry name" value="Macro_dom"/>
</dbReference>
<dbReference type="SMART" id="SM00506">
    <property type="entry name" value="A1pp"/>
    <property type="match status" value="1"/>
</dbReference>
<feature type="domain" description="Macro" evidence="9">
    <location>
        <begin position="66"/>
        <end position="254"/>
    </location>
</feature>
<comment type="catalytic activity">
    <reaction evidence="7">
        <text>4-O-(ADP-D-ribosyl)-L-aspartyl-[protein] + H2O = L-aspartyl-[protein] + ADP-D-ribose + H(+)</text>
        <dbReference type="Rhea" id="RHEA:54428"/>
        <dbReference type="Rhea" id="RHEA-COMP:9867"/>
        <dbReference type="Rhea" id="RHEA-COMP:13832"/>
        <dbReference type="ChEBI" id="CHEBI:15377"/>
        <dbReference type="ChEBI" id="CHEBI:15378"/>
        <dbReference type="ChEBI" id="CHEBI:29961"/>
        <dbReference type="ChEBI" id="CHEBI:57967"/>
        <dbReference type="ChEBI" id="CHEBI:138102"/>
    </reaction>
    <physiologicalReaction direction="left-to-right" evidence="7">
        <dbReference type="Rhea" id="RHEA:54429"/>
    </physiologicalReaction>
</comment>